<keyword evidence="2 9" id="KW-0813">Transport</keyword>
<dbReference type="InterPro" id="IPR038379">
    <property type="entry name" value="SecE_sf"/>
</dbReference>
<feature type="region of interest" description="Disordered" evidence="10">
    <location>
        <begin position="1"/>
        <end position="29"/>
    </location>
</feature>
<comment type="subcellular location">
    <subcellularLocation>
        <location evidence="1">Membrane</location>
    </subcellularLocation>
</comment>
<dbReference type="NCBIfam" id="TIGR00964">
    <property type="entry name" value="secE_bact"/>
    <property type="match status" value="1"/>
</dbReference>
<dbReference type="Pfam" id="PF00584">
    <property type="entry name" value="SecE"/>
    <property type="match status" value="1"/>
</dbReference>
<accession>A0A0K8QL86</accession>
<dbReference type="GO" id="GO:0006605">
    <property type="term" value="P:protein targeting"/>
    <property type="evidence" value="ECO:0007669"/>
    <property type="project" value="UniProtKB-UniRule"/>
</dbReference>
<feature type="compositionally biased region" description="Low complexity" evidence="10">
    <location>
        <begin position="14"/>
        <end position="23"/>
    </location>
</feature>
<evidence type="ECO:0000313" key="12">
    <source>
        <dbReference type="Proteomes" id="UP000253740"/>
    </source>
</evidence>
<evidence type="ECO:0000313" key="11">
    <source>
        <dbReference type="EMBL" id="GAP65675.1"/>
    </source>
</evidence>
<keyword evidence="8 9" id="KW-0472">Membrane</keyword>
<dbReference type="PRINTS" id="PR01650">
    <property type="entry name" value="SECETRNLCASE"/>
</dbReference>
<dbReference type="HAMAP" id="MF_00422">
    <property type="entry name" value="SecE"/>
    <property type="match status" value="1"/>
</dbReference>
<keyword evidence="5 9" id="KW-0653">Protein transport</keyword>
<evidence type="ECO:0000256" key="8">
    <source>
        <dbReference type="ARBA" id="ARBA00023136"/>
    </source>
</evidence>
<dbReference type="GO" id="GO:0043952">
    <property type="term" value="P:protein transport by the Sec complex"/>
    <property type="evidence" value="ECO:0007669"/>
    <property type="project" value="UniProtKB-UniRule"/>
</dbReference>
<dbReference type="InterPro" id="IPR005807">
    <property type="entry name" value="SecE_bac"/>
</dbReference>
<proteinExistence type="inferred from homology"/>
<dbReference type="Proteomes" id="UP000253740">
    <property type="component" value="Unassembled WGS sequence"/>
</dbReference>
<comment type="similarity">
    <text evidence="9">Belongs to the SecE/SEC61-gamma family.</text>
</comment>
<evidence type="ECO:0000256" key="1">
    <source>
        <dbReference type="ARBA" id="ARBA00004370"/>
    </source>
</evidence>
<evidence type="ECO:0000256" key="7">
    <source>
        <dbReference type="ARBA" id="ARBA00023010"/>
    </source>
</evidence>
<dbReference type="GO" id="GO:0065002">
    <property type="term" value="P:intracellular protein transmembrane transport"/>
    <property type="evidence" value="ECO:0007669"/>
    <property type="project" value="UniProtKB-UniRule"/>
</dbReference>
<evidence type="ECO:0000256" key="6">
    <source>
        <dbReference type="ARBA" id="ARBA00022989"/>
    </source>
</evidence>
<evidence type="ECO:0000256" key="4">
    <source>
        <dbReference type="ARBA" id="ARBA00022692"/>
    </source>
</evidence>
<keyword evidence="12" id="KW-1185">Reference proteome</keyword>
<feature type="transmembrane region" description="Helical" evidence="9">
    <location>
        <begin position="122"/>
        <end position="146"/>
    </location>
</feature>
<dbReference type="InterPro" id="IPR001901">
    <property type="entry name" value="Translocase_SecE/Sec61-g"/>
</dbReference>
<dbReference type="AlphaFoldDB" id="A0A0K8QL86"/>
<dbReference type="GO" id="GO:0005886">
    <property type="term" value="C:plasma membrane"/>
    <property type="evidence" value="ECO:0007669"/>
    <property type="project" value="UniProtKB-UniRule"/>
</dbReference>
<evidence type="ECO:0000256" key="9">
    <source>
        <dbReference type="HAMAP-Rule" id="MF_00422"/>
    </source>
</evidence>
<dbReference type="EMBL" id="DF970167">
    <property type="protein sequence ID" value="GAP65675.1"/>
    <property type="molecule type" value="Genomic_DNA"/>
</dbReference>
<keyword evidence="7 9" id="KW-0811">Translocation</keyword>
<evidence type="ECO:0000256" key="3">
    <source>
        <dbReference type="ARBA" id="ARBA00022475"/>
    </source>
</evidence>
<dbReference type="GO" id="GO:0008320">
    <property type="term" value="F:protein transmembrane transporter activity"/>
    <property type="evidence" value="ECO:0007669"/>
    <property type="project" value="UniProtKB-UniRule"/>
</dbReference>
<reference evidence="11" key="1">
    <citation type="submission" date="2015-08" db="EMBL/GenBank/DDBJ databases">
        <title>Complete DNA Sequence of Pseudomonas syringae pv. actinidiae, the Causal Agent of Kiwifruit Canker Disease.</title>
        <authorList>
            <person name="Rikkerink E.H.A."/>
            <person name="Fineran P.C."/>
        </authorList>
    </citation>
    <scope>NUCLEOTIDE SEQUENCE</scope>
    <source>
        <strain evidence="11">SkMP5</strain>
    </source>
</reference>
<sequence length="155" mass="16283">MPLDRSEDDREAPPRSARGPAAADTETMNAKAEQATGLGGADIGKLALALVVLAAGIAGFYYFANAAQALRVLGLLAAIAAAGALAAFTAPGRAARHFLSESQFELRKVVWPTRDETLKTTLVIIAVVVVLSLLLGLIDVILKWVVLDHLLKIGK</sequence>
<dbReference type="STRING" id="1475481.GCA_000953855_00980"/>
<dbReference type="GO" id="GO:0009306">
    <property type="term" value="P:protein secretion"/>
    <property type="evidence" value="ECO:0007669"/>
    <property type="project" value="UniProtKB-UniRule"/>
</dbReference>
<name>A0A0K8QL86_9GAMM</name>
<keyword evidence="3 9" id="KW-1003">Cell membrane</keyword>
<comment type="function">
    <text evidence="9">Essential subunit of the Sec protein translocation channel SecYEG. Clamps together the 2 halves of SecY. May contact the channel plug during translocation.</text>
</comment>
<comment type="subunit">
    <text evidence="9">Component of the Sec protein translocase complex. Heterotrimer consisting of SecY, SecE and SecG subunits. The heterotrimers can form oligomers, although 1 heterotrimer is thought to be able to translocate proteins. Interacts with the ribosome. Interacts with SecDF, and other proteins may be involved. Interacts with SecA.</text>
</comment>
<protein>
    <recommendedName>
        <fullName evidence="9">Protein translocase subunit SecE</fullName>
    </recommendedName>
</protein>
<evidence type="ECO:0000256" key="10">
    <source>
        <dbReference type="SAM" id="MobiDB-lite"/>
    </source>
</evidence>
<evidence type="ECO:0000256" key="5">
    <source>
        <dbReference type="ARBA" id="ARBA00022927"/>
    </source>
</evidence>
<dbReference type="PANTHER" id="PTHR33910:SF1">
    <property type="entry name" value="PROTEIN TRANSLOCASE SUBUNIT SECE"/>
    <property type="match status" value="1"/>
</dbReference>
<dbReference type="Gene3D" id="1.20.5.1030">
    <property type="entry name" value="Preprotein translocase secy subunit"/>
    <property type="match status" value="1"/>
</dbReference>
<feature type="transmembrane region" description="Helical" evidence="9">
    <location>
        <begin position="70"/>
        <end position="90"/>
    </location>
</feature>
<dbReference type="PROSITE" id="PS01067">
    <property type="entry name" value="SECE_SEC61G"/>
    <property type="match status" value="1"/>
</dbReference>
<feature type="compositionally biased region" description="Basic and acidic residues" evidence="10">
    <location>
        <begin position="1"/>
        <end position="13"/>
    </location>
</feature>
<dbReference type="PANTHER" id="PTHR33910">
    <property type="entry name" value="PROTEIN TRANSLOCASE SUBUNIT SECE"/>
    <property type="match status" value="1"/>
</dbReference>
<evidence type="ECO:0000256" key="2">
    <source>
        <dbReference type="ARBA" id="ARBA00022448"/>
    </source>
</evidence>
<comment type="caution">
    <text evidence="9">Lacks conserved residue(s) required for the propagation of feature annotation.</text>
</comment>
<organism evidence="11">
    <name type="scientific">Mizugakiibacter sediminis</name>
    <dbReference type="NCBI Taxonomy" id="1475481"/>
    <lineage>
        <taxon>Bacteria</taxon>
        <taxon>Pseudomonadati</taxon>
        <taxon>Pseudomonadota</taxon>
        <taxon>Gammaproteobacteria</taxon>
        <taxon>Lysobacterales</taxon>
        <taxon>Rhodanobacteraceae</taxon>
        <taxon>Mizugakiibacter</taxon>
    </lineage>
</organism>
<feature type="transmembrane region" description="Helical" evidence="9">
    <location>
        <begin position="46"/>
        <end position="63"/>
    </location>
</feature>
<gene>
    <name evidence="9" type="primary">secE</name>
    <name evidence="11" type="ORF">MBSD_n0966</name>
</gene>
<keyword evidence="4 9" id="KW-0812">Transmembrane</keyword>
<keyword evidence="6 9" id="KW-1133">Transmembrane helix</keyword>